<dbReference type="Pfam" id="PF06728">
    <property type="entry name" value="PIG-U"/>
    <property type="match status" value="1"/>
</dbReference>
<dbReference type="PANTHER" id="PTHR13121:SF0">
    <property type="entry name" value="PHOSPHATIDYLINOSITOL GLYCAN ANCHOR BIOSYNTHESIS CLASS U PROTEIN"/>
    <property type="match status" value="1"/>
</dbReference>
<keyword evidence="8 10" id="KW-0472">Membrane</keyword>
<evidence type="ECO:0000256" key="3">
    <source>
        <dbReference type="ARBA" id="ARBA00010026"/>
    </source>
</evidence>
<evidence type="ECO:0000256" key="7">
    <source>
        <dbReference type="ARBA" id="ARBA00022989"/>
    </source>
</evidence>
<proteinExistence type="inferred from homology"/>
<evidence type="ECO:0000313" key="11">
    <source>
        <dbReference type="EMBL" id="SPO34748.1"/>
    </source>
</evidence>
<reference evidence="11 12" key="1">
    <citation type="submission" date="2018-03" db="EMBL/GenBank/DDBJ databases">
        <authorList>
            <person name="Guldener U."/>
        </authorList>
    </citation>
    <scope>NUCLEOTIDE SEQUENCE [LARGE SCALE GENOMIC DNA]</scope>
    <source>
        <strain evidence="11 12">DAOM196992</strain>
    </source>
</reference>
<evidence type="ECO:0000256" key="6">
    <source>
        <dbReference type="ARBA" id="ARBA00022824"/>
    </source>
</evidence>
<comment type="subcellular location">
    <subcellularLocation>
        <location evidence="1">Endoplasmic reticulum membrane</location>
        <topology evidence="1">Multi-pass membrane protein</topology>
    </subcellularLocation>
</comment>
<feature type="compositionally biased region" description="Low complexity" evidence="9">
    <location>
        <begin position="13"/>
        <end position="23"/>
    </location>
</feature>
<evidence type="ECO:0000313" key="12">
    <source>
        <dbReference type="Proteomes" id="UP000323386"/>
    </source>
</evidence>
<sequence length="569" mass="62939">MAAEPASEKHSSPAKATAAAQDAPPLTAKALSPSRPTLYAILLAAFALRIAIFAYTDVSAQLQSRPELSTPVNSWGSLLEAHYLHRNPPTSSAARHARRPHLEHVSAYHSGTIHHSPLLLPLLSNALSRHLSDPRDLVAPLLWSLADVAAGYFVFRICLTRETAALVRKTHLWPWDRSRANRAALIYLFNPYTLGVCLARSTAAIENLAILASVYAAMTASALLMSVSWAFASLLSLYPALLLPLLCQLCVKRAGEAEYESEISHFAQKTEGSLDVKRARRLGFLVDRMRKAKRWALVKLLVLCPAILVAGVVASRAIALNPGSKLPFLEAVVESLARPWEEGWEWAERVYGVILLVTDLTPNLGLWWYFFIETFDHFRTFFLLTFNVHVAAYVVPVLIKYRQDPLFGLTVMLGIIAVFKSYPTVGDHALFLSLFSLHSQIFEYLRYPLVSTLLYAYCTLLSPAFHHLWLVAGSGNANFFYAITLVWALGGGMLLLDMIWAWGRDRWERERPPIRSKKADRIAATAESDADAGAALTDDGKGSSVDRASAEVTALKEAASARRRVVVQI</sequence>
<dbReference type="AlphaFoldDB" id="A0A5C3ERA9"/>
<feature type="region of interest" description="Disordered" evidence="9">
    <location>
        <begin position="518"/>
        <end position="545"/>
    </location>
</feature>
<feature type="transmembrane region" description="Helical" evidence="10">
    <location>
        <begin position="137"/>
        <end position="159"/>
    </location>
</feature>
<dbReference type="GO" id="GO:0016255">
    <property type="term" value="P:attachment of GPI anchor to protein"/>
    <property type="evidence" value="ECO:0007669"/>
    <property type="project" value="InterPro"/>
</dbReference>
<feature type="transmembrane region" description="Helical" evidence="10">
    <location>
        <begin position="297"/>
        <end position="319"/>
    </location>
</feature>
<feature type="region of interest" description="Disordered" evidence="9">
    <location>
        <begin position="1"/>
        <end position="23"/>
    </location>
</feature>
<evidence type="ECO:0000256" key="9">
    <source>
        <dbReference type="SAM" id="MobiDB-lite"/>
    </source>
</evidence>
<feature type="transmembrane region" description="Helical" evidence="10">
    <location>
        <begin position="381"/>
        <end position="399"/>
    </location>
</feature>
<evidence type="ECO:0000256" key="5">
    <source>
        <dbReference type="ARBA" id="ARBA00022692"/>
    </source>
</evidence>
<feature type="transmembrane region" description="Helical" evidence="10">
    <location>
        <begin position="478"/>
        <end position="502"/>
    </location>
</feature>
<evidence type="ECO:0000256" key="8">
    <source>
        <dbReference type="ARBA" id="ARBA00023136"/>
    </source>
</evidence>
<comment type="similarity">
    <text evidence="3">Belongs to the PIGU family.</text>
</comment>
<dbReference type="GO" id="GO:0042765">
    <property type="term" value="C:GPI-anchor transamidase complex"/>
    <property type="evidence" value="ECO:0007669"/>
    <property type="project" value="InterPro"/>
</dbReference>
<evidence type="ECO:0000256" key="4">
    <source>
        <dbReference type="ARBA" id="ARBA00022502"/>
    </source>
</evidence>
<comment type="pathway">
    <text evidence="2">Glycolipid biosynthesis; glycosylphosphatidylinositol-anchor biosynthesis.</text>
</comment>
<feature type="compositionally biased region" description="Basic and acidic residues" evidence="9">
    <location>
        <begin position="1"/>
        <end position="11"/>
    </location>
</feature>
<dbReference type="OrthoDB" id="549017at2759"/>
<feature type="transmembrane region" description="Helical" evidence="10">
    <location>
        <begin position="231"/>
        <end position="251"/>
    </location>
</feature>
<keyword evidence="4" id="KW-0337">GPI-anchor biosynthesis</keyword>
<keyword evidence="6" id="KW-0256">Endoplasmic reticulum</keyword>
<dbReference type="UniPathway" id="UPA00196"/>
<organism evidence="11 12">
    <name type="scientific">Pseudozyma flocculosa</name>
    <dbReference type="NCBI Taxonomy" id="84751"/>
    <lineage>
        <taxon>Eukaryota</taxon>
        <taxon>Fungi</taxon>
        <taxon>Dikarya</taxon>
        <taxon>Basidiomycota</taxon>
        <taxon>Ustilaginomycotina</taxon>
        <taxon>Ustilaginomycetes</taxon>
        <taxon>Ustilaginales</taxon>
        <taxon>Ustilaginaceae</taxon>
        <taxon>Pseudozyma</taxon>
    </lineage>
</organism>
<protein>
    <submittedName>
        <fullName evidence="11">Related to GPI - transamidase subunit</fullName>
    </submittedName>
</protein>
<feature type="transmembrane region" description="Helical" evidence="10">
    <location>
        <begin position="38"/>
        <end position="56"/>
    </location>
</feature>
<accession>A0A5C3ERA9</accession>
<dbReference type="InterPro" id="IPR009600">
    <property type="entry name" value="PIG-U"/>
</dbReference>
<evidence type="ECO:0000256" key="2">
    <source>
        <dbReference type="ARBA" id="ARBA00004687"/>
    </source>
</evidence>
<feature type="transmembrane region" description="Helical" evidence="10">
    <location>
        <begin position="350"/>
        <end position="369"/>
    </location>
</feature>
<dbReference type="GO" id="GO:0006506">
    <property type="term" value="P:GPI anchor biosynthetic process"/>
    <property type="evidence" value="ECO:0007669"/>
    <property type="project" value="UniProtKB-UniPathway"/>
</dbReference>
<dbReference type="PANTHER" id="PTHR13121">
    <property type="entry name" value="GPI TRANSAMIDASE COMPONENT PIG-U"/>
    <property type="match status" value="1"/>
</dbReference>
<evidence type="ECO:0000256" key="1">
    <source>
        <dbReference type="ARBA" id="ARBA00004477"/>
    </source>
</evidence>
<gene>
    <name evidence="11" type="ORF">PSFLO_00219</name>
</gene>
<evidence type="ECO:0000256" key="10">
    <source>
        <dbReference type="SAM" id="Phobius"/>
    </source>
</evidence>
<dbReference type="Proteomes" id="UP000323386">
    <property type="component" value="Unassembled WGS sequence"/>
</dbReference>
<feature type="compositionally biased region" description="Low complexity" evidence="9">
    <location>
        <begin position="523"/>
        <end position="537"/>
    </location>
</feature>
<feature type="transmembrane region" description="Helical" evidence="10">
    <location>
        <begin position="444"/>
        <end position="466"/>
    </location>
</feature>
<name>A0A5C3ERA9_9BASI</name>
<keyword evidence="12" id="KW-1185">Reference proteome</keyword>
<keyword evidence="7 10" id="KW-1133">Transmembrane helix</keyword>
<dbReference type="EMBL" id="OOIP01000001">
    <property type="protein sequence ID" value="SPO34748.1"/>
    <property type="molecule type" value="Genomic_DNA"/>
</dbReference>
<keyword evidence="5 10" id="KW-0812">Transmembrane</keyword>